<organism evidence="2">
    <name type="scientific">Desulfofervidus auxilii</name>
    <dbReference type="NCBI Taxonomy" id="1621989"/>
    <lineage>
        <taxon>Bacteria</taxon>
        <taxon>Pseudomonadati</taxon>
        <taxon>Thermodesulfobacteriota</taxon>
        <taxon>Candidatus Desulfofervidia</taxon>
        <taxon>Candidatus Desulfofervidales</taxon>
        <taxon>Candidatus Desulfofervidaceae</taxon>
        <taxon>Candidatus Desulfofervidus</taxon>
    </lineage>
</organism>
<comment type="caution">
    <text evidence="2">The sequence shown here is derived from an EMBL/GenBank/DDBJ whole genome shotgun (WGS) entry which is preliminary data.</text>
</comment>
<accession>A0A7C1W4Q1</accession>
<sequence>MQKKDLKYYLNLNYPITIEKYTEYDGREYFAAEIPDLPGCGAEGKTVDEALKKLEEAKQAWIEVSLERGLEIPEPATEDQFSGKFLLRIPAKLHRQLALKAKRVRMSLNQYVRSILERSLYEDQIILRIKLLEEQNERLEKEIQEIKTYFSKIPQNFMPLATTARSTEMWSSSAITQGGEEIGQIL</sequence>
<dbReference type="InterPro" id="IPR013321">
    <property type="entry name" value="Arc_rbn_hlx_hlx"/>
</dbReference>
<dbReference type="EMBL" id="DRIH01000246">
    <property type="protein sequence ID" value="HEC68500.1"/>
    <property type="molecule type" value="Genomic_DNA"/>
</dbReference>
<reference evidence="2" key="1">
    <citation type="journal article" date="2020" name="mSystems">
        <title>Genome- and Community-Level Interaction Insights into Carbon Utilization and Element Cycling Functions of Hydrothermarchaeota in Hydrothermal Sediment.</title>
        <authorList>
            <person name="Zhou Z."/>
            <person name="Liu Y."/>
            <person name="Xu W."/>
            <person name="Pan J."/>
            <person name="Luo Z.H."/>
            <person name="Li M."/>
        </authorList>
    </citation>
    <scope>NUCLEOTIDE SEQUENCE [LARGE SCALE GENOMIC DNA]</scope>
    <source>
        <strain evidence="2">HyVt-389</strain>
    </source>
</reference>
<dbReference type="Pfam" id="PF05534">
    <property type="entry name" value="HicB"/>
    <property type="match status" value="1"/>
</dbReference>
<name>A0A7C1W4Q1_DESA2</name>
<evidence type="ECO:0000313" key="2">
    <source>
        <dbReference type="EMBL" id="HEC68500.1"/>
    </source>
</evidence>
<keyword evidence="1" id="KW-0175">Coiled coil</keyword>
<dbReference type="Gene3D" id="1.10.1220.10">
    <property type="entry name" value="Met repressor-like"/>
    <property type="match status" value="1"/>
</dbReference>
<proteinExistence type="predicted"/>
<dbReference type="Proteomes" id="UP000885738">
    <property type="component" value="Unassembled WGS sequence"/>
</dbReference>
<dbReference type="SUPFAM" id="SSF47598">
    <property type="entry name" value="Ribbon-helix-helix"/>
    <property type="match status" value="1"/>
</dbReference>
<dbReference type="InterPro" id="IPR008651">
    <property type="entry name" value="Uncharacterised_HicB"/>
</dbReference>
<dbReference type="InterPro" id="IPR035069">
    <property type="entry name" value="TTHA1013/TTHA0281-like"/>
</dbReference>
<dbReference type="GO" id="GO:0006355">
    <property type="term" value="P:regulation of DNA-templated transcription"/>
    <property type="evidence" value="ECO:0007669"/>
    <property type="project" value="InterPro"/>
</dbReference>
<dbReference type="Gene3D" id="3.30.160.250">
    <property type="match status" value="1"/>
</dbReference>
<evidence type="ECO:0000256" key="1">
    <source>
        <dbReference type="SAM" id="Coils"/>
    </source>
</evidence>
<dbReference type="SUPFAM" id="SSF143100">
    <property type="entry name" value="TTHA1013/TTHA0281-like"/>
    <property type="match status" value="1"/>
</dbReference>
<dbReference type="PANTHER" id="PTHR34504:SF2">
    <property type="entry name" value="UPF0150 PROTEIN SSL0259"/>
    <property type="match status" value="1"/>
</dbReference>
<protein>
    <submittedName>
        <fullName evidence="2">Toxin-antitoxin system HicB family antitoxin</fullName>
    </submittedName>
</protein>
<dbReference type="InterPro" id="IPR051404">
    <property type="entry name" value="TA_system_antitoxin"/>
</dbReference>
<dbReference type="AlphaFoldDB" id="A0A7C1W4Q1"/>
<dbReference type="InterPro" id="IPR010985">
    <property type="entry name" value="Ribbon_hlx_hlx"/>
</dbReference>
<feature type="coiled-coil region" evidence="1">
    <location>
        <begin position="122"/>
        <end position="152"/>
    </location>
</feature>
<dbReference type="PANTHER" id="PTHR34504">
    <property type="entry name" value="ANTITOXIN HICB"/>
    <property type="match status" value="1"/>
</dbReference>
<gene>
    <name evidence="2" type="ORF">ENI35_06835</name>
</gene>